<evidence type="ECO:0000313" key="13">
    <source>
        <dbReference type="Proteomes" id="UP000667802"/>
    </source>
</evidence>
<dbReference type="InterPro" id="IPR001789">
    <property type="entry name" value="Sig_transdc_resp-reg_receiver"/>
</dbReference>
<sequence length="468" mass="52214">MSNSFNILAGNSDNILIEDDEILLFDDSQAEATVESNPNSSENWKVLIVDDEPSVHHATQLALKDFTFEGKGLHILSAYSSTTGKQLIAENLDIAFVLLDVVMESNDAGLQLVQHIREELQNPLVRIILRTGQPGDAPEESVILKYDINDYKLKVELTRQKLITTVISALRSYRDLKIIQQQSYQIQQTQLHLIQQEKMSIIGKLVAGIAHEVNNPVCFIEGNIQLALEYIKDLFSLLSLYEQEFQNKSPTIQARIDAIDLEYIRTDLPNLIASMHEGVNRISEISTSMRIFSRADSDCPIPFNLHDGIDSTISILKHRLKANEKRPEIQVVKNYGELPLVKCYAGQLNQVFMNILANAIDALEESNRDKNYQQIESFPNCITIFTKIDADKKFATIGIQDNGTGMSDELKSSIFACSFTTKQVGKGTGLGLAIARQIIVEKHGGLITVESTVGQGTTFIIHLPIKSV</sequence>
<keyword evidence="13" id="KW-1185">Reference proteome</keyword>
<proteinExistence type="predicted"/>
<dbReference type="PANTHER" id="PTHR43065">
    <property type="entry name" value="SENSOR HISTIDINE KINASE"/>
    <property type="match status" value="1"/>
</dbReference>
<feature type="modified residue" description="4-aspartylphosphate" evidence="9">
    <location>
        <position position="100"/>
    </location>
</feature>
<keyword evidence="6 12" id="KW-0418">Kinase</keyword>
<keyword evidence="4" id="KW-0808">Transferase</keyword>
<name>A0AAP5IAH9_9CYAN</name>
<dbReference type="PROSITE" id="PS50109">
    <property type="entry name" value="HIS_KIN"/>
    <property type="match status" value="1"/>
</dbReference>
<dbReference type="SUPFAM" id="SSF52172">
    <property type="entry name" value="CheY-like"/>
    <property type="match status" value="1"/>
</dbReference>
<dbReference type="InterPro" id="IPR004358">
    <property type="entry name" value="Sig_transdc_His_kin-like_C"/>
</dbReference>
<keyword evidence="7" id="KW-0067">ATP-binding</keyword>
<dbReference type="PANTHER" id="PTHR43065:SF10">
    <property type="entry name" value="PEROXIDE STRESS-ACTIVATED HISTIDINE KINASE MAK3"/>
    <property type="match status" value="1"/>
</dbReference>
<evidence type="ECO:0000256" key="6">
    <source>
        <dbReference type="ARBA" id="ARBA00022777"/>
    </source>
</evidence>
<evidence type="ECO:0000256" key="5">
    <source>
        <dbReference type="ARBA" id="ARBA00022741"/>
    </source>
</evidence>
<dbReference type="InterPro" id="IPR036097">
    <property type="entry name" value="HisK_dim/P_sf"/>
</dbReference>
<reference evidence="13" key="1">
    <citation type="journal article" date="2021" name="Science">
        <title>Hunting the eagle killer: A cyanobacterial neurotoxin causes vacuolar myelinopathy.</title>
        <authorList>
            <person name="Breinlinger S."/>
            <person name="Phillips T.J."/>
            <person name="Haram B.N."/>
            <person name="Mares J."/>
            <person name="Martinez Yerena J.A."/>
            <person name="Hrouzek P."/>
            <person name="Sobotka R."/>
            <person name="Henderson W.M."/>
            <person name="Schmieder P."/>
            <person name="Williams S.M."/>
            <person name="Lauderdale J.D."/>
            <person name="Wilde H.D."/>
            <person name="Gerrin W."/>
            <person name="Kust A."/>
            <person name="Washington J.W."/>
            <person name="Wagner C."/>
            <person name="Geier B."/>
            <person name="Liebeke M."/>
            <person name="Enke H."/>
            <person name="Niedermeyer T.H.J."/>
            <person name="Wilde S.B."/>
        </authorList>
    </citation>
    <scope>NUCLEOTIDE SEQUENCE [LARGE SCALE GENOMIC DNA]</scope>
    <source>
        <strain evidence="13">Thurmond2011</strain>
    </source>
</reference>
<keyword evidence="8" id="KW-0902">Two-component regulatory system</keyword>
<dbReference type="EMBL" id="JAALHA020000015">
    <property type="protein sequence ID" value="MDR9897908.1"/>
    <property type="molecule type" value="Genomic_DNA"/>
</dbReference>
<dbReference type="InterPro" id="IPR036890">
    <property type="entry name" value="HATPase_C_sf"/>
</dbReference>
<dbReference type="GO" id="GO:0005524">
    <property type="term" value="F:ATP binding"/>
    <property type="evidence" value="ECO:0007669"/>
    <property type="project" value="UniProtKB-KW"/>
</dbReference>
<keyword evidence="3 9" id="KW-0597">Phosphoprotein</keyword>
<evidence type="ECO:0000256" key="2">
    <source>
        <dbReference type="ARBA" id="ARBA00012438"/>
    </source>
</evidence>
<dbReference type="Proteomes" id="UP000667802">
    <property type="component" value="Unassembled WGS sequence"/>
</dbReference>
<dbReference type="PRINTS" id="PR00344">
    <property type="entry name" value="BCTRLSENSOR"/>
</dbReference>
<feature type="domain" description="Response regulatory" evidence="11">
    <location>
        <begin position="45"/>
        <end position="169"/>
    </location>
</feature>
<gene>
    <name evidence="12" type="ORF">G7B40_025590</name>
</gene>
<dbReference type="InterPro" id="IPR011006">
    <property type="entry name" value="CheY-like_superfamily"/>
</dbReference>
<evidence type="ECO:0000259" key="10">
    <source>
        <dbReference type="PROSITE" id="PS50109"/>
    </source>
</evidence>
<protein>
    <recommendedName>
        <fullName evidence="2">histidine kinase</fullName>
        <ecNumber evidence="2">2.7.13.3</ecNumber>
    </recommendedName>
</protein>
<comment type="catalytic activity">
    <reaction evidence="1">
        <text>ATP + protein L-histidine = ADP + protein N-phospho-L-histidine.</text>
        <dbReference type="EC" id="2.7.13.3"/>
    </reaction>
</comment>
<comment type="caution">
    <text evidence="12">The sequence shown here is derived from an EMBL/GenBank/DDBJ whole genome shotgun (WGS) entry which is preliminary data.</text>
</comment>
<evidence type="ECO:0000256" key="8">
    <source>
        <dbReference type="ARBA" id="ARBA00023012"/>
    </source>
</evidence>
<evidence type="ECO:0000259" key="11">
    <source>
        <dbReference type="PROSITE" id="PS50110"/>
    </source>
</evidence>
<evidence type="ECO:0000256" key="7">
    <source>
        <dbReference type="ARBA" id="ARBA00022840"/>
    </source>
</evidence>
<dbReference type="Gene3D" id="3.30.565.10">
    <property type="entry name" value="Histidine kinase-like ATPase, C-terminal domain"/>
    <property type="match status" value="1"/>
</dbReference>
<dbReference type="Gene3D" id="3.40.50.2300">
    <property type="match status" value="1"/>
</dbReference>
<dbReference type="SMART" id="SM00387">
    <property type="entry name" value="HATPase_c"/>
    <property type="match status" value="1"/>
</dbReference>
<dbReference type="PROSITE" id="PS50110">
    <property type="entry name" value="RESPONSE_REGULATORY"/>
    <property type="match status" value="1"/>
</dbReference>
<dbReference type="SUPFAM" id="SSF55874">
    <property type="entry name" value="ATPase domain of HSP90 chaperone/DNA topoisomerase II/histidine kinase"/>
    <property type="match status" value="1"/>
</dbReference>
<dbReference type="AlphaFoldDB" id="A0AAP5IAH9"/>
<evidence type="ECO:0000256" key="4">
    <source>
        <dbReference type="ARBA" id="ARBA00022679"/>
    </source>
</evidence>
<evidence type="ECO:0000256" key="9">
    <source>
        <dbReference type="PROSITE-ProRule" id="PRU00169"/>
    </source>
</evidence>
<feature type="domain" description="Histidine kinase" evidence="10">
    <location>
        <begin position="208"/>
        <end position="467"/>
    </location>
</feature>
<dbReference type="Gene3D" id="1.10.287.130">
    <property type="match status" value="1"/>
</dbReference>
<dbReference type="InterPro" id="IPR003594">
    <property type="entry name" value="HATPase_dom"/>
</dbReference>
<dbReference type="Pfam" id="PF00072">
    <property type="entry name" value="Response_reg"/>
    <property type="match status" value="1"/>
</dbReference>
<organism evidence="12 13">
    <name type="scientific">Aetokthonos hydrillicola Thurmond2011</name>
    <dbReference type="NCBI Taxonomy" id="2712845"/>
    <lineage>
        <taxon>Bacteria</taxon>
        <taxon>Bacillati</taxon>
        <taxon>Cyanobacteriota</taxon>
        <taxon>Cyanophyceae</taxon>
        <taxon>Nostocales</taxon>
        <taxon>Hapalosiphonaceae</taxon>
        <taxon>Aetokthonos</taxon>
    </lineage>
</organism>
<dbReference type="EC" id="2.7.13.3" evidence="2"/>
<dbReference type="GO" id="GO:0000155">
    <property type="term" value="F:phosphorelay sensor kinase activity"/>
    <property type="evidence" value="ECO:0007669"/>
    <property type="project" value="InterPro"/>
</dbReference>
<evidence type="ECO:0000256" key="1">
    <source>
        <dbReference type="ARBA" id="ARBA00000085"/>
    </source>
</evidence>
<evidence type="ECO:0000313" key="12">
    <source>
        <dbReference type="EMBL" id="MDR9897908.1"/>
    </source>
</evidence>
<evidence type="ECO:0000256" key="3">
    <source>
        <dbReference type="ARBA" id="ARBA00022553"/>
    </source>
</evidence>
<dbReference type="SUPFAM" id="SSF47384">
    <property type="entry name" value="Homodimeric domain of signal transducing histidine kinase"/>
    <property type="match status" value="1"/>
</dbReference>
<dbReference type="Pfam" id="PF02518">
    <property type="entry name" value="HATPase_c"/>
    <property type="match status" value="1"/>
</dbReference>
<dbReference type="RefSeq" id="WP_208344560.1">
    <property type="nucleotide sequence ID" value="NZ_CAWQFN010000514.1"/>
</dbReference>
<dbReference type="InterPro" id="IPR005467">
    <property type="entry name" value="His_kinase_dom"/>
</dbReference>
<accession>A0AAP5IAH9</accession>
<keyword evidence="5" id="KW-0547">Nucleotide-binding</keyword>